<evidence type="ECO:0000313" key="1">
    <source>
        <dbReference type="EMBL" id="URD86861.1"/>
    </source>
</evidence>
<sequence>MARVRLSLPLNCAGARFSLAGAIGKRGNTSLASACDFSQGLLAEFPCSSVSSDAQNIRRWPLIASLLGREICMSSWSSNRVVHWVENKPYC</sequence>
<dbReference type="EMBL" id="CP097504">
    <property type="protein sequence ID" value="URD86861.1"/>
    <property type="molecule type" value="Genomic_DNA"/>
</dbReference>
<keyword evidence="2" id="KW-1185">Reference proteome</keyword>
<name>A0A9E7F1D2_9LILI</name>
<protein>
    <submittedName>
        <fullName evidence="1">Uncharacterized protein</fullName>
    </submittedName>
</protein>
<reference evidence="1" key="1">
    <citation type="submission" date="2022-05" db="EMBL/GenBank/DDBJ databases">
        <title>The Musa troglodytarum L. genome provides insights into the mechanism of non-climacteric behaviour and enrichment of carotenoids.</title>
        <authorList>
            <person name="Wang J."/>
        </authorList>
    </citation>
    <scope>NUCLEOTIDE SEQUENCE</scope>
    <source>
        <tissue evidence="1">Leaf</tissue>
    </source>
</reference>
<evidence type="ECO:0000313" key="2">
    <source>
        <dbReference type="Proteomes" id="UP001055439"/>
    </source>
</evidence>
<gene>
    <name evidence="1" type="ORF">MUK42_27833</name>
</gene>
<proteinExistence type="predicted"/>
<dbReference type="Proteomes" id="UP001055439">
    <property type="component" value="Chromosome 2"/>
</dbReference>
<organism evidence="1 2">
    <name type="scientific">Musa troglodytarum</name>
    <name type="common">fe'i banana</name>
    <dbReference type="NCBI Taxonomy" id="320322"/>
    <lineage>
        <taxon>Eukaryota</taxon>
        <taxon>Viridiplantae</taxon>
        <taxon>Streptophyta</taxon>
        <taxon>Embryophyta</taxon>
        <taxon>Tracheophyta</taxon>
        <taxon>Spermatophyta</taxon>
        <taxon>Magnoliopsida</taxon>
        <taxon>Liliopsida</taxon>
        <taxon>Zingiberales</taxon>
        <taxon>Musaceae</taxon>
        <taxon>Musa</taxon>
    </lineage>
</organism>
<dbReference type="AlphaFoldDB" id="A0A9E7F1D2"/>
<accession>A0A9E7F1D2</accession>